<gene>
    <name evidence="1" type="ORF">MAR_004657</name>
</gene>
<organism evidence="1 2">
    <name type="scientific">Mya arenaria</name>
    <name type="common">Soft-shell clam</name>
    <dbReference type="NCBI Taxonomy" id="6604"/>
    <lineage>
        <taxon>Eukaryota</taxon>
        <taxon>Metazoa</taxon>
        <taxon>Spiralia</taxon>
        <taxon>Lophotrochozoa</taxon>
        <taxon>Mollusca</taxon>
        <taxon>Bivalvia</taxon>
        <taxon>Autobranchia</taxon>
        <taxon>Heteroconchia</taxon>
        <taxon>Euheterodonta</taxon>
        <taxon>Imparidentia</taxon>
        <taxon>Neoheterodontei</taxon>
        <taxon>Myida</taxon>
        <taxon>Myoidea</taxon>
        <taxon>Myidae</taxon>
        <taxon>Mya</taxon>
    </lineage>
</organism>
<accession>A0ABY7EYX7</accession>
<proteinExistence type="predicted"/>
<evidence type="ECO:0000313" key="2">
    <source>
        <dbReference type="Proteomes" id="UP001164746"/>
    </source>
</evidence>
<dbReference type="EMBL" id="CP111020">
    <property type="protein sequence ID" value="WAR14552.1"/>
    <property type="molecule type" value="Genomic_DNA"/>
</dbReference>
<protein>
    <submittedName>
        <fullName evidence="1">Uncharacterized protein</fullName>
    </submittedName>
</protein>
<sequence length="97" mass="10934">MARVSPVKMCKEGTLPVRILGVKDAIAKAKFLPKYNEITIDPEDGATFANDGDFIHENEKVKITIPEFCRVLFTHAVTKKDVELKASLKECVHFMQQ</sequence>
<keyword evidence="2" id="KW-1185">Reference proteome</keyword>
<dbReference type="Proteomes" id="UP001164746">
    <property type="component" value="Chromosome 9"/>
</dbReference>
<reference evidence="1" key="1">
    <citation type="submission" date="2022-11" db="EMBL/GenBank/DDBJ databases">
        <title>Centuries of genome instability and evolution in soft-shell clam transmissible cancer (bioRxiv).</title>
        <authorList>
            <person name="Hart S.F.M."/>
            <person name="Yonemitsu M.A."/>
            <person name="Giersch R.M."/>
            <person name="Beal B.F."/>
            <person name="Arriagada G."/>
            <person name="Davis B.W."/>
            <person name="Ostrander E.A."/>
            <person name="Goff S.P."/>
            <person name="Metzger M.J."/>
        </authorList>
    </citation>
    <scope>NUCLEOTIDE SEQUENCE</scope>
    <source>
        <strain evidence="1">MELC-2E11</strain>
        <tissue evidence="1">Siphon/mantle</tissue>
    </source>
</reference>
<evidence type="ECO:0000313" key="1">
    <source>
        <dbReference type="EMBL" id="WAR14552.1"/>
    </source>
</evidence>
<name>A0ABY7EYX7_MYAAR</name>